<dbReference type="InterPro" id="IPR035952">
    <property type="entry name" value="Rhomboid-like_sf"/>
</dbReference>
<dbReference type="SUPFAM" id="SSF144091">
    <property type="entry name" value="Rhomboid-like"/>
    <property type="match status" value="1"/>
</dbReference>
<dbReference type="EMBL" id="PIPQ01000003">
    <property type="protein sequence ID" value="RUO40472.1"/>
    <property type="molecule type" value="Genomic_DNA"/>
</dbReference>
<gene>
    <name evidence="7" type="primary">rrtA</name>
    <name evidence="7" type="ORF">CWE15_06855</name>
</gene>
<evidence type="ECO:0000256" key="2">
    <source>
        <dbReference type="ARBA" id="ARBA00022692"/>
    </source>
</evidence>
<dbReference type="PANTHER" id="PTHR43066">
    <property type="entry name" value="RHOMBOID-RELATED PROTEIN"/>
    <property type="match status" value="1"/>
</dbReference>
<comment type="caution">
    <text evidence="7">The sequence shown here is derived from an EMBL/GenBank/DDBJ whole genome shotgun (WGS) entry which is preliminary data.</text>
</comment>
<evidence type="ECO:0000313" key="8">
    <source>
        <dbReference type="Proteomes" id="UP000286976"/>
    </source>
</evidence>
<evidence type="ECO:0000256" key="3">
    <source>
        <dbReference type="ARBA" id="ARBA00022989"/>
    </source>
</evidence>
<evidence type="ECO:0000256" key="5">
    <source>
        <dbReference type="SAM" id="Phobius"/>
    </source>
</evidence>
<keyword evidence="3 5" id="KW-1133">Transmembrane helix</keyword>
<feature type="transmembrane region" description="Helical" evidence="5">
    <location>
        <begin position="14"/>
        <end position="31"/>
    </location>
</feature>
<organism evidence="7 8">
    <name type="scientific">Aliidiomarina taiwanensis</name>
    <dbReference type="NCBI Taxonomy" id="946228"/>
    <lineage>
        <taxon>Bacteria</taxon>
        <taxon>Pseudomonadati</taxon>
        <taxon>Pseudomonadota</taxon>
        <taxon>Gammaproteobacteria</taxon>
        <taxon>Alteromonadales</taxon>
        <taxon>Idiomarinaceae</taxon>
        <taxon>Aliidiomarina</taxon>
    </lineage>
</organism>
<feature type="transmembrane region" description="Helical" evidence="5">
    <location>
        <begin position="59"/>
        <end position="81"/>
    </location>
</feature>
<dbReference type="AlphaFoldDB" id="A0A432X1S3"/>
<feature type="transmembrane region" description="Helical" evidence="5">
    <location>
        <begin position="143"/>
        <end position="164"/>
    </location>
</feature>
<dbReference type="InterPro" id="IPR022764">
    <property type="entry name" value="Peptidase_S54_rhomboid_dom"/>
</dbReference>
<evidence type="ECO:0000313" key="7">
    <source>
        <dbReference type="EMBL" id="RUO40472.1"/>
    </source>
</evidence>
<name>A0A432X1S3_9GAMM</name>
<reference evidence="7 8" key="1">
    <citation type="journal article" date="2011" name="Front. Microbiol.">
        <title>Genomic signatures of strain selection and enhancement in Bacillus atrophaeus var. globigii, a historical biowarfare simulant.</title>
        <authorList>
            <person name="Gibbons H.S."/>
            <person name="Broomall S.M."/>
            <person name="McNew L.A."/>
            <person name="Daligault H."/>
            <person name="Chapman C."/>
            <person name="Bruce D."/>
            <person name="Karavis M."/>
            <person name="Krepps M."/>
            <person name="McGregor P.A."/>
            <person name="Hong C."/>
            <person name="Park K.H."/>
            <person name="Akmal A."/>
            <person name="Feldman A."/>
            <person name="Lin J.S."/>
            <person name="Chang W.E."/>
            <person name="Higgs B.W."/>
            <person name="Demirev P."/>
            <person name="Lindquist J."/>
            <person name="Liem A."/>
            <person name="Fochler E."/>
            <person name="Read T.D."/>
            <person name="Tapia R."/>
            <person name="Johnson S."/>
            <person name="Bishop-Lilly K.A."/>
            <person name="Detter C."/>
            <person name="Han C."/>
            <person name="Sozhamannan S."/>
            <person name="Rosenzweig C.N."/>
            <person name="Skowronski E.W."/>
        </authorList>
    </citation>
    <scope>NUCLEOTIDE SEQUENCE [LARGE SCALE GENOMIC DNA]</scope>
    <source>
        <strain evidence="7 8">AIT1</strain>
    </source>
</reference>
<keyword evidence="2 5" id="KW-0812">Transmembrane</keyword>
<feature type="transmembrane region" description="Helical" evidence="5">
    <location>
        <begin position="170"/>
        <end position="189"/>
    </location>
</feature>
<dbReference type="Pfam" id="PF01694">
    <property type="entry name" value="Rhomboid"/>
    <property type="match status" value="1"/>
</dbReference>
<feature type="transmembrane region" description="Helical" evidence="5">
    <location>
        <begin position="114"/>
        <end position="131"/>
    </location>
</feature>
<feature type="domain" description="Peptidase S54 rhomboid" evidence="6">
    <location>
        <begin position="48"/>
        <end position="189"/>
    </location>
</feature>
<comment type="subcellular location">
    <subcellularLocation>
        <location evidence="1">Membrane</location>
        <topology evidence="1">Multi-pass membrane protein</topology>
    </subcellularLocation>
</comment>
<evidence type="ECO:0000256" key="1">
    <source>
        <dbReference type="ARBA" id="ARBA00004141"/>
    </source>
</evidence>
<dbReference type="NCBIfam" id="TIGR03902">
    <property type="entry name" value="rhom_GG_sort"/>
    <property type="match status" value="1"/>
</dbReference>
<dbReference type="Gene3D" id="1.20.1540.10">
    <property type="entry name" value="Rhomboid-like"/>
    <property type="match status" value="1"/>
</dbReference>
<sequence>MPDFLKSVPVAKQYTVPPVAVVLLLLLVFILPEPVKLLLTYERDLIGQGQVWRLLTGQWVHWGLGHFVMNVAGVFLLWLLFAEYAQGKRYVFAILGVAMMSNLGMYLFDSQVAYYVGFSGTIYGLFAWGAVQDVRQKAAFGWLLLIGVCAKVAYDMFVGAVSLGGSEVDALAVSAHFYGVLAGGVLGLLQKPVKLA</sequence>
<dbReference type="GO" id="GO:0004252">
    <property type="term" value="F:serine-type endopeptidase activity"/>
    <property type="evidence" value="ECO:0007669"/>
    <property type="project" value="InterPro"/>
</dbReference>
<dbReference type="Proteomes" id="UP000286976">
    <property type="component" value="Unassembled WGS sequence"/>
</dbReference>
<accession>A0A432X1S3</accession>
<dbReference type="GO" id="GO:0016020">
    <property type="term" value="C:membrane"/>
    <property type="evidence" value="ECO:0007669"/>
    <property type="project" value="UniProtKB-SubCell"/>
</dbReference>
<keyword evidence="4 5" id="KW-0472">Membrane</keyword>
<feature type="transmembrane region" description="Helical" evidence="5">
    <location>
        <begin position="90"/>
        <end position="108"/>
    </location>
</feature>
<dbReference type="InterPro" id="IPR023826">
    <property type="entry name" value="Rhom-like_SP_proteobac"/>
</dbReference>
<evidence type="ECO:0000256" key="4">
    <source>
        <dbReference type="ARBA" id="ARBA00023136"/>
    </source>
</evidence>
<proteinExistence type="predicted"/>
<protein>
    <submittedName>
        <fullName evidence="7">Rhombosortase</fullName>
    </submittedName>
</protein>
<keyword evidence="8" id="KW-1185">Reference proteome</keyword>
<evidence type="ECO:0000259" key="6">
    <source>
        <dbReference type="Pfam" id="PF01694"/>
    </source>
</evidence>